<evidence type="ECO:0000259" key="14">
    <source>
        <dbReference type="Pfam" id="PF07715"/>
    </source>
</evidence>
<dbReference type="RefSeq" id="WP_203537023.1">
    <property type="nucleotide sequence ID" value="NZ_JAESND010000002.1"/>
</dbReference>
<comment type="subcellular location">
    <subcellularLocation>
        <location evidence="1 10">Cell outer membrane</location>
        <topology evidence="1 10">Multi-pass membrane protein</topology>
    </subcellularLocation>
</comment>
<dbReference type="InterPro" id="IPR010105">
    <property type="entry name" value="TonB_sidphr_rcpt"/>
</dbReference>
<keyword evidence="3 10" id="KW-0813">Transport</keyword>
<evidence type="ECO:0000256" key="7">
    <source>
        <dbReference type="ARBA" id="ARBA00023136"/>
    </source>
</evidence>
<dbReference type="PANTHER" id="PTHR30442:SF0">
    <property type="entry name" value="FE(3+) DICITRATE TRANSPORT PROTEIN FECA"/>
    <property type="match status" value="1"/>
</dbReference>
<dbReference type="NCBIfam" id="TIGR01783">
    <property type="entry name" value="TonB-siderophor"/>
    <property type="match status" value="1"/>
</dbReference>
<dbReference type="Pfam" id="PF07715">
    <property type="entry name" value="Plug"/>
    <property type="match status" value="1"/>
</dbReference>
<keyword evidence="12" id="KW-0732">Signal</keyword>
<gene>
    <name evidence="15" type="ORF">JMJ54_05890</name>
</gene>
<keyword evidence="6 11" id="KW-0798">TonB box</keyword>
<dbReference type="PANTHER" id="PTHR30442">
    <property type="entry name" value="IRON III DICITRATE TRANSPORT PROTEIN FECA"/>
    <property type="match status" value="1"/>
</dbReference>
<name>A0ABS2BID4_9NEIS</name>
<keyword evidence="4 10" id="KW-1134">Transmembrane beta strand</keyword>
<evidence type="ECO:0000256" key="2">
    <source>
        <dbReference type="ARBA" id="ARBA00009810"/>
    </source>
</evidence>
<dbReference type="InterPro" id="IPR036942">
    <property type="entry name" value="Beta-barrel_TonB_sf"/>
</dbReference>
<proteinExistence type="inferred from homology"/>
<dbReference type="InterPro" id="IPR000531">
    <property type="entry name" value="Beta-barrel_TonB"/>
</dbReference>
<dbReference type="EMBL" id="JAESND010000002">
    <property type="protein sequence ID" value="MBM3115352.1"/>
    <property type="molecule type" value="Genomic_DNA"/>
</dbReference>
<keyword evidence="16" id="KW-1185">Reference proteome</keyword>
<dbReference type="Gene3D" id="2.170.130.10">
    <property type="entry name" value="TonB-dependent receptor, plug domain"/>
    <property type="match status" value="1"/>
</dbReference>
<evidence type="ECO:0000256" key="12">
    <source>
        <dbReference type="SAM" id="SignalP"/>
    </source>
</evidence>
<comment type="similarity">
    <text evidence="2 10 11">Belongs to the TonB-dependent receptor family.</text>
</comment>
<dbReference type="Gene3D" id="2.40.170.20">
    <property type="entry name" value="TonB-dependent receptor, beta-barrel domain"/>
    <property type="match status" value="1"/>
</dbReference>
<evidence type="ECO:0000256" key="5">
    <source>
        <dbReference type="ARBA" id="ARBA00022692"/>
    </source>
</evidence>
<evidence type="ECO:0000256" key="10">
    <source>
        <dbReference type="PROSITE-ProRule" id="PRU01360"/>
    </source>
</evidence>
<feature type="domain" description="TonB-dependent receptor plug" evidence="14">
    <location>
        <begin position="52"/>
        <end position="165"/>
    </location>
</feature>
<evidence type="ECO:0000313" key="16">
    <source>
        <dbReference type="Proteomes" id="UP000809431"/>
    </source>
</evidence>
<dbReference type="InterPro" id="IPR037066">
    <property type="entry name" value="Plug_dom_sf"/>
</dbReference>
<evidence type="ECO:0000256" key="6">
    <source>
        <dbReference type="ARBA" id="ARBA00023077"/>
    </source>
</evidence>
<sequence length="709" mass="77695">MSKGFRLTCMAMGVAGAMQVHAAETASASEATLGTVSVVGNWLDDASSVDVLNHPGARTYVSQQVLTESAATNVREVLRRVPGVQVQENNGTGGSDISLNVGVRGLTSRLSPRSTILLDGVPLAVAPYGQPQLSMAPLSIGNIEAIDVVRGGGSVRFGPQNVGGIINFVSRSVPKQFGANVSTEIQSAEHGGVKELVSTAIGGTNDKGLGAVLLYSGVKGDGYRDDNDHTNIDDVMLKASYAITERDTLAASLHYYDAGADMPGGLSVKEYAQNPFQSTRPYDDFAGRRKDASLKYSHVDATRKFEVLTYYTDSFRGSHIANGAYYDMTQLVAYPRNYSTFAIEPRFSQLFAWGEASHEVGVGYRYLEEKMSEKALTDKVKVGGVPKGNYVLTQDRNGGTQAQAVYIDDTISYGRWTVVPGLRYEIIDTQWSDVMLGYHREQRYEEPLPSINASYHLSDVWNVFANANTSFGPMQYFQIAQGGNGNQSANGLTAEKAHTYEVGTRYDDGRWGGEVTLFYIDFDNEMQYVGKIPGQPNSSDQWTNLGATKHQGIETAVHYDLAHVDEVLKGLTAYATYVYTRATSEQGDFAGKDLPFYSRNVATLGARYQRAQWTFNVDGFAQSKQHSPGAGPTYITSETPDGRYGDIAGYATWNVRGEYSFGPQFYNMKLAAGIKNLFDREYYTRSTDNNYGKYVGQPRTYFMQASFDL</sequence>
<dbReference type="CDD" id="cd01347">
    <property type="entry name" value="ligand_gated_channel"/>
    <property type="match status" value="1"/>
</dbReference>
<evidence type="ECO:0000256" key="8">
    <source>
        <dbReference type="ARBA" id="ARBA00023170"/>
    </source>
</evidence>
<dbReference type="InterPro" id="IPR039426">
    <property type="entry name" value="TonB-dep_rcpt-like"/>
</dbReference>
<evidence type="ECO:0000313" key="15">
    <source>
        <dbReference type="EMBL" id="MBM3115352.1"/>
    </source>
</evidence>
<evidence type="ECO:0000256" key="11">
    <source>
        <dbReference type="RuleBase" id="RU003357"/>
    </source>
</evidence>
<feature type="chain" id="PRO_5046737977" evidence="12">
    <location>
        <begin position="23"/>
        <end position="709"/>
    </location>
</feature>
<dbReference type="PROSITE" id="PS52016">
    <property type="entry name" value="TONB_DEPENDENT_REC_3"/>
    <property type="match status" value="1"/>
</dbReference>
<accession>A0ABS2BID4</accession>
<keyword evidence="8 15" id="KW-0675">Receptor</keyword>
<dbReference type="Pfam" id="PF00593">
    <property type="entry name" value="TonB_dep_Rec_b-barrel"/>
    <property type="match status" value="1"/>
</dbReference>
<organism evidence="15 16">
    <name type="scientific">Jeongeupia naejangsanensis</name>
    <dbReference type="NCBI Taxonomy" id="613195"/>
    <lineage>
        <taxon>Bacteria</taxon>
        <taxon>Pseudomonadati</taxon>
        <taxon>Pseudomonadota</taxon>
        <taxon>Betaproteobacteria</taxon>
        <taxon>Neisseriales</taxon>
        <taxon>Chitinibacteraceae</taxon>
        <taxon>Jeongeupia</taxon>
    </lineage>
</organism>
<reference evidence="15 16" key="1">
    <citation type="submission" date="2021-01" db="EMBL/GenBank/DDBJ databases">
        <title>Draft Genome Sequence and Polyhydroxyalkanoate Biosynthetic Potential of Jeongeupia naejangsanensis Type Strain DSM 24253.</title>
        <authorList>
            <person name="Turrini P."/>
            <person name="Artuso I."/>
            <person name="Lugli G.A."/>
            <person name="Frangipani E."/>
            <person name="Ventura M."/>
            <person name="Visca P."/>
        </authorList>
    </citation>
    <scope>NUCLEOTIDE SEQUENCE [LARGE SCALE GENOMIC DNA]</scope>
    <source>
        <strain evidence="15 16">DSM 24253</strain>
    </source>
</reference>
<feature type="signal peptide" evidence="12">
    <location>
        <begin position="1"/>
        <end position="22"/>
    </location>
</feature>
<comment type="caution">
    <text evidence="15">The sequence shown here is derived from an EMBL/GenBank/DDBJ whole genome shotgun (WGS) entry which is preliminary data.</text>
</comment>
<evidence type="ECO:0000256" key="4">
    <source>
        <dbReference type="ARBA" id="ARBA00022452"/>
    </source>
</evidence>
<keyword evidence="5 10" id="KW-0812">Transmembrane</keyword>
<dbReference type="Proteomes" id="UP000809431">
    <property type="component" value="Unassembled WGS sequence"/>
</dbReference>
<evidence type="ECO:0000259" key="13">
    <source>
        <dbReference type="Pfam" id="PF00593"/>
    </source>
</evidence>
<dbReference type="SUPFAM" id="SSF56935">
    <property type="entry name" value="Porins"/>
    <property type="match status" value="1"/>
</dbReference>
<keyword evidence="9 10" id="KW-0998">Cell outer membrane</keyword>
<evidence type="ECO:0000256" key="3">
    <source>
        <dbReference type="ARBA" id="ARBA00022448"/>
    </source>
</evidence>
<evidence type="ECO:0000256" key="9">
    <source>
        <dbReference type="ARBA" id="ARBA00023237"/>
    </source>
</evidence>
<protein>
    <submittedName>
        <fullName evidence="15">TonB-dependent siderophore receptor</fullName>
    </submittedName>
</protein>
<dbReference type="InterPro" id="IPR012910">
    <property type="entry name" value="Plug_dom"/>
</dbReference>
<keyword evidence="7 10" id="KW-0472">Membrane</keyword>
<feature type="domain" description="TonB-dependent receptor-like beta-barrel" evidence="13">
    <location>
        <begin position="248"/>
        <end position="677"/>
    </location>
</feature>
<evidence type="ECO:0000256" key="1">
    <source>
        <dbReference type="ARBA" id="ARBA00004571"/>
    </source>
</evidence>